<keyword evidence="2 8" id="KW-0356">Hemostasis</keyword>
<keyword evidence="3" id="KW-0677">Repeat</keyword>
<dbReference type="AlphaFoldDB" id="A0A8C6S5W5"/>
<evidence type="ECO:0000256" key="2">
    <source>
        <dbReference type="ARBA" id="ARBA00022696"/>
    </source>
</evidence>
<dbReference type="PANTHER" id="PTHR10083">
    <property type="entry name" value="KUNITZ-TYPE PROTEASE INHIBITOR-RELATED"/>
    <property type="match status" value="1"/>
</dbReference>
<sequence>INYSGFRSTVCLLPVEEGPCRADLPRFYYNTLRQKCERFYYGGCQGNANNFHTYQECHKTCFRIPTNQSVCHDQGPCRALLWRYFYNMSSLQCEPFYYGGCHGNANRFTNMASCTTTVAPGRVSTYTQTTVSPRKSESLHTDYFLTHRLLLAPGRVSTVPVLCLDSLDSGSCSASIPRFYYNPASRMCEEFKYSGCGGSSNNFVSRQSCMDVCHEERVRVKFDSNQIHGPGP</sequence>
<dbReference type="InterPro" id="IPR008296">
    <property type="entry name" value="TFPI-like"/>
</dbReference>
<organism evidence="10 11">
    <name type="scientific">Neogobius melanostomus</name>
    <name type="common">round goby</name>
    <dbReference type="NCBI Taxonomy" id="47308"/>
    <lineage>
        <taxon>Eukaryota</taxon>
        <taxon>Metazoa</taxon>
        <taxon>Chordata</taxon>
        <taxon>Craniata</taxon>
        <taxon>Vertebrata</taxon>
        <taxon>Euteleostomi</taxon>
        <taxon>Actinopterygii</taxon>
        <taxon>Neopterygii</taxon>
        <taxon>Teleostei</taxon>
        <taxon>Neoteleostei</taxon>
        <taxon>Acanthomorphata</taxon>
        <taxon>Gobiaria</taxon>
        <taxon>Gobiiformes</taxon>
        <taxon>Gobioidei</taxon>
        <taxon>Gobiidae</taxon>
        <taxon>Benthophilinae</taxon>
        <taxon>Neogobiini</taxon>
        <taxon>Neogobius</taxon>
    </lineage>
</organism>
<dbReference type="GO" id="GO:0044483">
    <property type="term" value="P:venom-mediated perturbation of hemostasis"/>
    <property type="evidence" value="ECO:0007669"/>
    <property type="project" value="UniProtKB-ARBA"/>
</dbReference>
<keyword evidence="7" id="KW-0325">Glycoprotein</keyword>
<feature type="domain" description="BPTI/Kunitz inhibitor" evidence="9">
    <location>
        <begin position="73"/>
        <end position="118"/>
    </location>
</feature>
<keyword evidence="6" id="KW-1015">Disulfide bond</keyword>
<dbReference type="Gene3D" id="4.10.410.10">
    <property type="entry name" value="Pancreatic trypsin inhibitor Kunitz domain"/>
    <property type="match status" value="3"/>
</dbReference>
<dbReference type="PROSITE" id="PS50279">
    <property type="entry name" value="BPTI_KUNITZ_2"/>
    <property type="match status" value="3"/>
</dbReference>
<dbReference type="PIRSF" id="PIRSF001620">
    <property type="entry name" value="TFPI"/>
    <property type="match status" value="1"/>
</dbReference>
<keyword evidence="1 8" id="KW-0646">Protease inhibitor</keyword>
<dbReference type="PROSITE" id="PS00280">
    <property type="entry name" value="BPTI_KUNITZ_1"/>
    <property type="match status" value="3"/>
</dbReference>
<feature type="domain" description="BPTI/Kunitz inhibitor" evidence="9">
    <location>
        <begin position="163"/>
        <end position="213"/>
    </location>
</feature>
<name>A0A8C6S5W5_9GOBI</name>
<dbReference type="InterPro" id="IPR050098">
    <property type="entry name" value="TFPI/VKTCI-like"/>
</dbReference>
<proteinExistence type="predicted"/>
<evidence type="ECO:0000256" key="3">
    <source>
        <dbReference type="ARBA" id="ARBA00022737"/>
    </source>
</evidence>
<evidence type="ECO:0000256" key="4">
    <source>
        <dbReference type="ARBA" id="ARBA00022900"/>
    </source>
</evidence>
<dbReference type="InterPro" id="IPR020901">
    <property type="entry name" value="Prtase_inh_Kunz-CS"/>
</dbReference>
<dbReference type="PANTHER" id="PTHR10083:SF374">
    <property type="entry name" value="BPTI_KUNITZ INHIBITOR DOMAIN-CONTAINING PROTEIN"/>
    <property type="match status" value="1"/>
</dbReference>
<dbReference type="InterPro" id="IPR002223">
    <property type="entry name" value="Kunitz_BPTI"/>
</dbReference>
<dbReference type="FunFam" id="4.10.410.10:FF:000021">
    <property type="entry name" value="Serine protease inhibitor, putative"/>
    <property type="match status" value="1"/>
</dbReference>
<reference evidence="10" key="1">
    <citation type="submission" date="2025-08" db="UniProtKB">
        <authorList>
            <consortium name="Ensembl"/>
        </authorList>
    </citation>
    <scope>IDENTIFICATION</scope>
</reference>
<evidence type="ECO:0000313" key="11">
    <source>
        <dbReference type="Proteomes" id="UP000694523"/>
    </source>
</evidence>
<keyword evidence="4 8" id="KW-0722">Serine protease inhibitor</keyword>
<dbReference type="GO" id="GO:0007596">
    <property type="term" value="P:blood coagulation"/>
    <property type="evidence" value="ECO:0007669"/>
    <property type="project" value="UniProtKB-UniRule"/>
</dbReference>
<dbReference type="GO" id="GO:0005615">
    <property type="term" value="C:extracellular space"/>
    <property type="evidence" value="ECO:0007669"/>
    <property type="project" value="TreeGrafter"/>
</dbReference>
<dbReference type="Pfam" id="PF00014">
    <property type="entry name" value="Kunitz_BPTI"/>
    <property type="match status" value="3"/>
</dbReference>
<feature type="domain" description="BPTI/Kunitz inhibitor" evidence="9">
    <location>
        <begin position="11"/>
        <end position="61"/>
    </location>
</feature>
<dbReference type="SUPFAM" id="SSF57362">
    <property type="entry name" value="BPTI-like"/>
    <property type="match status" value="3"/>
</dbReference>
<accession>A0A8C6S5W5</accession>
<evidence type="ECO:0000256" key="7">
    <source>
        <dbReference type="ARBA" id="ARBA00023180"/>
    </source>
</evidence>
<evidence type="ECO:0000313" key="10">
    <source>
        <dbReference type="Ensembl" id="ENSNMLP00000000769.1"/>
    </source>
</evidence>
<keyword evidence="5 8" id="KW-0094">Blood coagulation</keyword>
<dbReference type="InterPro" id="IPR036880">
    <property type="entry name" value="Kunitz_BPTI_sf"/>
</dbReference>
<dbReference type="Proteomes" id="UP000694523">
    <property type="component" value="Unplaced"/>
</dbReference>
<evidence type="ECO:0000256" key="8">
    <source>
        <dbReference type="PIRNR" id="PIRNR001620"/>
    </source>
</evidence>
<dbReference type="PRINTS" id="PR00759">
    <property type="entry name" value="BASICPTASE"/>
</dbReference>
<keyword evidence="11" id="KW-1185">Reference proteome</keyword>
<dbReference type="GO" id="GO:0004867">
    <property type="term" value="F:serine-type endopeptidase inhibitor activity"/>
    <property type="evidence" value="ECO:0007669"/>
    <property type="project" value="UniProtKB-UniRule"/>
</dbReference>
<evidence type="ECO:0000256" key="5">
    <source>
        <dbReference type="ARBA" id="ARBA00023084"/>
    </source>
</evidence>
<dbReference type="SMART" id="SM00131">
    <property type="entry name" value="KU"/>
    <property type="match status" value="3"/>
</dbReference>
<reference evidence="10" key="2">
    <citation type="submission" date="2025-09" db="UniProtKB">
        <authorList>
            <consortium name="Ensembl"/>
        </authorList>
    </citation>
    <scope>IDENTIFICATION</scope>
</reference>
<evidence type="ECO:0000256" key="1">
    <source>
        <dbReference type="ARBA" id="ARBA00022690"/>
    </source>
</evidence>
<evidence type="ECO:0000259" key="9">
    <source>
        <dbReference type="PROSITE" id="PS50279"/>
    </source>
</evidence>
<protein>
    <recommendedName>
        <fullName evidence="8">Tissue factor pathway inhibitor</fullName>
    </recommendedName>
</protein>
<dbReference type="Ensembl" id="ENSNMLT00000000901.1">
    <property type="protein sequence ID" value="ENSNMLP00000000769.1"/>
    <property type="gene ID" value="ENSNMLG00000000639.1"/>
</dbReference>
<evidence type="ECO:0000256" key="6">
    <source>
        <dbReference type="ARBA" id="ARBA00023157"/>
    </source>
</evidence>